<proteinExistence type="predicted"/>
<comment type="caution">
    <text evidence="2">The sequence shown here is derived from an EMBL/GenBank/DDBJ whole genome shotgun (WGS) entry which is preliminary data.</text>
</comment>
<dbReference type="Proteomes" id="UP001257914">
    <property type="component" value="Unassembled WGS sequence"/>
</dbReference>
<gene>
    <name evidence="2" type="ORF">RT723_12630</name>
</gene>
<keyword evidence="3" id="KW-1185">Reference proteome</keyword>
<sequence length="113" mass="12866">MLKYLIQLFIVYALLQYVFKIDINKMVAPYLGPVTELIDNNDLSLEDLSQNLLDGDMSSLLEGADLEQLQGMLNQDDLQEMLADKNISAEDAQEKIEQMKAQLQEKLDMLKGQ</sequence>
<dbReference type="RefSeq" id="WP_216056340.1">
    <property type="nucleotide sequence ID" value="NZ_JAWCUA010000010.1"/>
</dbReference>
<organism evidence="2 3">
    <name type="scientific">Psychrosphaera aquimarina</name>
    <dbReference type="NCBI Taxonomy" id="2044854"/>
    <lineage>
        <taxon>Bacteria</taxon>
        <taxon>Pseudomonadati</taxon>
        <taxon>Pseudomonadota</taxon>
        <taxon>Gammaproteobacteria</taxon>
        <taxon>Alteromonadales</taxon>
        <taxon>Pseudoalteromonadaceae</taxon>
        <taxon>Psychrosphaera</taxon>
    </lineage>
</organism>
<reference evidence="2 3" key="1">
    <citation type="submission" date="2023-10" db="EMBL/GenBank/DDBJ databases">
        <title>Psychrosphaera aquimaarina strain SW33 isolated from seawater.</title>
        <authorList>
            <person name="Bayburt H."/>
            <person name="Kim J.M."/>
            <person name="Choi B.J."/>
            <person name="Jeon C.O."/>
        </authorList>
    </citation>
    <scope>NUCLEOTIDE SEQUENCE [LARGE SCALE GENOMIC DNA]</scope>
    <source>
        <strain evidence="2 3">KCTC 52743</strain>
    </source>
</reference>
<keyword evidence="1" id="KW-0175">Coiled coil</keyword>
<name>A0ABU3R2C5_9GAMM</name>
<dbReference type="EMBL" id="JAWCUA010000010">
    <property type="protein sequence ID" value="MDU0113827.1"/>
    <property type="molecule type" value="Genomic_DNA"/>
</dbReference>
<evidence type="ECO:0000256" key="1">
    <source>
        <dbReference type="SAM" id="Coils"/>
    </source>
</evidence>
<accession>A0ABU3R2C5</accession>
<feature type="coiled-coil region" evidence="1">
    <location>
        <begin position="75"/>
        <end position="113"/>
    </location>
</feature>
<protein>
    <submittedName>
        <fullName evidence="2">Uncharacterized protein</fullName>
    </submittedName>
</protein>
<evidence type="ECO:0000313" key="2">
    <source>
        <dbReference type="EMBL" id="MDU0113827.1"/>
    </source>
</evidence>
<evidence type="ECO:0000313" key="3">
    <source>
        <dbReference type="Proteomes" id="UP001257914"/>
    </source>
</evidence>